<evidence type="ECO:0000259" key="8">
    <source>
        <dbReference type="PROSITE" id="PS50048"/>
    </source>
</evidence>
<gene>
    <name evidence="9" type="ORF">DSM5745_01013</name>
</gene>
<keyword evidence="2" id="KW-0479">Metal-binding</keyword>
<keyword evidence="10" id="KW-1185">Reference proteome</keyword>
<protein>
    <recommendedName>
        <fullName evidence="8">Zn(2)-C6 fungal-type domain-containing protein</fullName>
    </recommendedName>
</protein>
<dbReference type="InterPro" id="IPR001138">
    <property type="entry name" value="Zn2Cys6_DnaBD"/>
</dbReference>
<dbReference type="InterPro" id="IPR007219">
    <property type="entry name" value="XnlR_reg_dom"/>
</dbReference>
<dbReference type="PROSITE" id="PS00463">
    <property type="entry name" value="ZN2_CY6_FUNGAL_1"/>
    <property type="match status" value="1"/>
</dbReference>
<comment type="subcellular location">
    <subcellularLocation>
        <location evidence="1">Nucleus</location>
    </subcellularLocation>
</comment>
<dbReference type="GO" id="GO:0008270">
    <property type="term" value="F:zinc ion binding"/>
    <property type="evidence" value="ECO:0007669"/>
    <property type="project" value="InterPro"/>
</dbReference>
<dbReference type="GO" id="GO:0005634">
    <property type="term" value="C:nucleus"/>
    <property type="evidence" value="ECO:0007669"/>
    <property type="project" value="UniProtKB-SubCell"/>
</dbReference>
<dbReference type="InterPro" id="IPR036864">
    <property type="entry name" value="Zn2-C6_fun-type_DNA-bd_sf"/>
</dbReference>
<organism evidence="9 10">
    <name type="scientific">Aspergillus mulundensis</name>
    <dbReference type="NCBI Taxonomy" id="1810919"/>
    <lineage>
        <taxon>Eukaryota</taxon>
        <taxon>Fungi</taxon>
        <taxon>Dikarya</taxon>
        <taxon>Ascomycota</taxon>
        <taxon>Pezizomycotina</taxon>
        <taxon>Eurotiomycetes</taxon>
        <taxon>Eurotiomycetidae</taxon>
        <taxon>Eurotiales</taxon>
        <taxon>Aspergillaceae</taxon>
        <taxon>Aspergillus</taxon>
        <taxon>Aspergillus subgen. Nidulantes</taxon>
    </lineage>
</organism>
<evidence type="ECO:0000313" key="9">
    <source>
        <dbReference type="EMBL" id="RDW93691.1"/>
    </source>
</evidence>
<evidence type="ECO:0000256" key="5">
    <source>
        <dbReference type="ARBA" id="ARBA00023163"/>
    </source>
</evidence>
<dbReference type="GO" id="GO:0045944">
    <property type="term" value="P:positive regulation of transcription by RNA polymerase II"/>
    <property type="evidence" value="ECO:0007669"/>
    <property type="project" value="TreeGrafter"/>
</dbReference>
<keyword evidence="4" id="KW-0238">DNA-binding</keyword>
<dbReference type="EMBL" id="PVWQ01000001">
    <property type="protein sequence ID" value="RDW93691.1"/>
    <property type="molecule type" value="Genomic_DNA"/>
</dbReference>
<dbReference type="Pfam" id="PF00172">
    <property type="entry name" value="Zn_clus"/>
    <property type="match status" value="1"/>
</dbReference>
<evidence type="ECO:0000256" key="4">
    <source>
        <dbReference type="ARBA" id="ARBA00023125"/>
    </source>
</evidence>
<evidence type="ECO:0000256" key="6">
    <source>
        <dbReference type="ARBA" id="ARBA00023242"/>
    </source>
</evidence>
<dbReference type="GO" id="GO:0043565">
    <property type="term" value="F:sequence-specific DNA binding"/>
    <property type="evidence" value="ECO:0007669"/>
    <property type="project" value="TreeGrafter"/>
</dbReference>
<accession>A0A3D8T5H8</accession>
<dbReference type="AlphaFoldDB" id="A0A3D8T5H8"/>
<keyword evidence="6" id="KW-0539">Nucleus</keyword>
<dbReference type="SUPFAM" id="SSF57701">
    <property type="entry name" value="Zn2/Cys6 DNA-binding domain"/>
    <property type="match status" value="1"/>
</dbReference>
<evidence type="ECO:0000256" key="2">
    <source>
        <dbReference type="ARBA" id="ARBA00022723"/>
    </source>
</evidence>
<dbReference type="PANTHER" id="PTHR47540">
    <property type="entry name" value="THIAMINE REPRESSIBLE GENES REGULATORY PROTEIN THI5"/>
    <property type="match status" value="1"/>
</dbReference>
<dbReference type="CDD" id="cd12148">
    <property type="entry name" value="fungal_TF_MHR"/>
    <property type="match status" value="1"/>
</dbReference>
<proteinExistence type="predicted"/>
<dbReference type="PANTHER" id="PTHR47540:SF6">
    <property type="entry name" value="ZN(II)2CYS6 TRANSCRIPTION FACTOR (EUROFUNG)"/>
    <property type="match status" value="1"/>
</dbReference>
<dbReference type="InterPro" id="IPR051711">
    <property type="entry name" value="Stress_Response_Reg"/>
</dbReference>
<dbReference type="STRING" id="1810919.A0A3D8T5H8"/>
<dbReference type="Pfam" id="PF04082">
    <property type="entry name" value="Fungal_trans"/>
    <property type="match status" value="1"/>
</dbReference>
<dbReference type="RefSeq" id="XP_026608874.1">
    <property type="nucleotide sequence ID" value="XM_026743029.1"/>
</dbReference>
<evidence type="ECO:0000256" key="1">
    <source>
        <dbReference type="ARBA" id="ARBA00004123"/>
    </source>
</evidence>
<reference evidence="9 10" key="1">
    <citation type="journal article" date="2018" name="IMA Fungus">
        <title>IMA Genome-F 9: Draft genome sequence of Annulohypoxylon stygium, Aspergillus mulundensis, Berkeleyomyces basicola (syn. Thielaviopsis basicola), Ceratocystis smalleyi, two Cercospora beticola strains, Coleophoma cylindrospora, Fusarium fracticaudum, Phialophora cf. hyalina, and Morchella septimelata.</title>
        <authorList>
            <person name="Wingfield B.D."/>
            <person name="Bills G.F."/>
            <person name="Dong Y."/>
            <person name="Huang W."/>
            <person name="Nel W.J."/>
            <person name="Swalarsk-Parry B.S."/>
            <person name="Vaghefi N."/>
            <person name="Wilken P.M."/>
            <person name="An Z."/>
            <person name="de Beer Z.W."/>
            <person name="De Vos L."/>
            <person name="Chen L."/>
            <person name="Duong T.A."/>
            <person name="Gao Y."/>
            <person name="Hammerbacher A."/>
            <person name="Kikkert J.R."/>
            <person name="Li Y."/>
            <person name="Li H."/>
            <person name="Li K."/>
            <person name="Li Q."/>
            <person name="Liu X."/>
            <person name="Ma X."/>
            <person name="Naidoo K."/>
            <person name="Pethybridge S.J."/>
            <person name="Sun J."/>
            <person name="Steenkamp E.T."/>
            <person name="van der Nest M.A."/>
            <person name="van Wyk S."/>
            <person name="Wingfield M.J."/>
            <person name="Xiong C."/>
            <person name="Yue Q."/>
            <person name="Zhang X."/>
        </authorList>
    </citation>
    <scope>NUCLEOTIDE SEQUENCE [LARGE SCALE GENOMIC DNA]</scope>
    <source>
        <strain evidence="9 10">DSM 5745</strain>
    </source>
</reference>
<keyword evidence="3" id="KW-0805">Transcription regulation</keyword>
<feature type="domain" description="Zn(2)-C6 fungal-type" evidence="8">
    <location>
        <begin position="18"/>
        <end position="47"/>
    </location>
</feature>
<dbReference type="GeneID" id="38111383"/>
<sequence length="744" mass="83720">MQPIPRSETRKTRRAAIACAACRHSKIKCSGDEPCLNCRRRSLDCQYTEGNSKVLVDEQYLHYLQRQAYNWQRATGVKRPRDECFQFENDVDRAKPPTPRPTPGTPANDLSCSIWTSPFTLPTTVLKDTHQEQRKWIWLAPSSPWSLTRRLIVMMADKFDHDSAHNLPQLYLDGDIYPVAWNSITPLPLGQGPVDTGDLPSLDYALYLFNIVRFRLGQGYRFFESDLFTARMNRFYQTRPSEAAAEPRFWFVQFLMVLALGNAFLARPRSQKDPPGSKYFARAMAAMPPFTSTGKDSLLAIEALALVSLYLYAIDHREAAHVHIGQAIRIAQLEGMHTQLPEEVLGAATVARCRNLWWSLYILDRHLSPSLGLPLTTRDSDITTLIDPPDEEQHDRTFSLQVRITRMLSFIVSTIYETEKTQLGTFLEITRSILETMAKYAEEIERMLDPLTQGRGVSVPEESRHTILLYHQCVIVATRPLLLSVLKERLEKLGRAEENWQKFLALPKSLIATGIKSAEKTLQILGDENGLLETFLAFDLELTYAAALHLTMANALFPPPPEHRMLYSQKAHGILNELILYGNRVAEARQRELSRVEDLFQQFSRQVEEQGLRQLTLSEAVPVPPVSAAAAGGLNGNNVSQVPRTLEDRTIGEPRLESEPEAGVLLETEKIPHINLQSNSPLQGPEDLGTAVNTVGFDSFGISSDEFLSIVDQIANPGLGYGELDIRPEWLAAAGEVWSVGETF</sequence>
<dbReference type="GO" id="GO:0000981">
    <property type="term" value="F:DNA-binding transcription factor activity, RNA polymerase II-specific"/>
    <property type="evidence" value="ECO:0007669"/>
    <property type="project" value="InterPro"/>
</dbReference>
<evidence type="ECO:0000256" key="7">
    <source>
        <dbReference type="SAM" id="MobiDB-lite"/>
    </source>
</evidence>
<feature type="compositionally biased region" description="Low complexity" evidence="7">
    <location>
        <begin position="628"/>
        <end position="638"/>
    </location>
</feature>
<dbReference type="GO" id="GO:0006351">
    <property type="term" value="P:DNA-templated transcription"/>
    <property type="evidence" value="ECO:0007669"/>
    <property type="project" value="InterPro"/>
</dbReference>
<dbReference type="SMART" id="SM00906">
    <property type="entry name" value="Fungal_trans"/>
    <property type="match status" value="1"/>
</dbReference>
<dbReference type="CDD" id="cd00067">
    <property type="entry name" value="GAL4"/>
    <property type="match status" value="1"/>
</dbReference>
<dbReference type="Proteomes" id="UP000256690">
    <property type="component" value="Unassembled WGS sequence"/>
</dbReference>
<feature type="region of interest" description="Disordered" evidence="7">
    <location>
        <begin position="628"/>
        <end position="660"/>
    </location>
</feature>
<dbReference type="Gene3D" id="4.10.240.10">
    <property type="entry name" value="Zn(2)-C6 fungal-type DNA-binding domain"/>
    <property type="match status" value="1"/>
</dbReference>
<name>A0A3D8T5H8_9EURO</name>
<dbReference type="OrthoDB" id="3548654at2759"/>
<dbReference type="SMART" id="SM00066">
    <property type="entry name" value="GAL4"/>
    <property type="match status" value="1"/>
</dbReference>
<evidence type="ECO:0000313" key="10">
    <source>
        <dbReference type="Proteomes" id="UP000256690"/>
    </source>
</evidence>
<evidence type="ECO:0000256" key="3">
    <source>
        <dbReference type="ARBA" id="ARBA00023015"/>
    </source>
</evidence>
<keyword evidence="5" id="KW-0804">Transcription</keyword>
<dbReference type="PROSITE" id="PS50048">
    <property type="entry name" value="ZN2_CY6_FUNGAL_2"/>
    <property type="match status" value="1"/>
</dbReference>
<comment type="caution">
    <text evidence="9">The sequence shown here is derived from an EMBL/GenBank/DDBJ whole genome shotgun (WGS) entry which is preliminary data.</text>
</comment>
<feature type="compositionally biased region" description="Basic and acidic residues" evidence="7">
    <location>
        <begin position="645"/>
        <end position="658"/>
    </location>
</feature>